<feature type="chain" id="PRO_5037317815" evidence="3">
    <location>
        <begin position="28"/>
        <end position="83"/>
    </location>
</feature>
<name>A0A914Q979_9BILA</name>
<keyword evidence="4" id="KW-1185">Reference proteome</keyword>
<evidence type="ECO:0000313" key="5">
    <source>
        <dbReference type="WBParaSite" id="PDA_v2.g25662.t1"/>
    </source>
</evidence>
<evidence type="ECO:0000256" key="2">
    <source>
        <dbReference type="PROSITE-ProRule" id="PRU00124"/>
    </source>
</evidence>
<proteinExistence type="predicted"/>
<dbReference type="PROSITE" id="PS01209">
    <property type="entry name" value="LDLRA_1"/>
    <property type="match status" value="1"/>
</dbReference>
<dbReference type="PROSITE" id="PS50068">
    <property type="entry name" value="LDLRA_2"/>
    <property type="match status" value="1"/>
</dbReference>
<dbReference type="CDD" id="cd00112">
    <property type="entry name" value="LDLa"/>
    <property type="match status" value="1"/>
</dbReference>
<accession>A0A914Q979</accession>
<dbReference type="SMART" id="SM00192">
    <property type="entry name" value="LDLa"/>
    <property type="match status" value="1"/>
</dbReference>
<dbReference type="InterPro" id="IPR002172">
    <property type="entry name" value="LDrepeatLR_classA_rpt"/>
</dbReference>
<keyword evidence="1" id="KW-1015">Disulfide bond</keyword>
<reference evidence="5" key="1">
    <citation type="submission" date="2022-11" db="UniProtKB">
        <authorList>
            <consortium name="WormBaseParasite"/>
        </authorList>
    </citation>
    <scope>IDENTIFICATION</scope>
</reference>
<organism evidence="4 5">
    <name type="scientific">Panagrolaimus davidi</name>
    <dbReference type="NCBI Taxonomy" id="227884"/>
    <lineage>
        <taxon>Eukaryota</taxon>
        <taxon>Metazoa</taxon>
        <taxon>Ecdysozoa</taxon>
        <taxon>Nematoda</taxon>
        <taxon>Chromadorea</taxon>
        <taxon>Rhabditida</taxon>
        <taxon>Tylenchina</taxon>
        <taxon>Panagrolaimomorpha</taxon>
        <taxon>Panagrolaimoidea</taxon>
        <taxon>Panagrolaimidae</taxon>
        <taxon>Panagrolaimus</taxon>
    </lineage>
</organism>
<comment type="caution">
    <text evidence="2">Lacks conserved residue(s) required for the propagation of feature annotation.</text>
</comment>
<evidence type="ECO:0000313" key="4">
    <source>
        <dbReference type="Proteomes" id="UP000887578"/>
    </source>
</evidence>
<keyword evidence="3" id="KW-0732">Signal</keyword>
<evidence type="ECO:0000256" key="3">
    <source>
        <dbReference type="SAM" id="SignalP"/>
    </source>
</evidence>
<dbReference type="InterPro" id="IPR023415">
    <property type="entry name" value="LDLR_class-A_CS"/>
</dbReference>
<feature type="signal peptide" evidence="3">
    <location>
        <begin position="1"/>
        <end position="27"/>
    </location>
</feature>
<dbReference type="AlphaFoldDB" id="A0A914Q979"/>
<dbReference type="Proteomes" id="UP000887578">
    <property type="component" value="Unplaced"/>
</dbReference>
<protein>
    <submittedName>
        <fullName evidence="5">Uncharacterized protein</fullName>
    </submittedName>
</protein>
<sequence>MKNLITSALFILGILFVLQSSTIFVSAETCEDYFGPLAHDYFLCHTTYYPYFECVPNQWVCNGVINCQDGTDETLAACYGKKK</sequence>
<dbReference type="WBParaSite" id="PDA_v2.g25662.t1">
    <property type="protein sequence ID" value="PDA_v2.g25662.t1"/>
    <property type="gene ID" value="PDA_v2.g25662"/>
</dbReference>
<dbReference type="Pfam" id="PF00057">
    <property type="entry name" value="Ldl_recept_a"/>
    <property type="match status" value="1"/>
</dbReference>
<evidence type="ECO:0000256" key="1">
    <source>
        <dbReference type="ARBA" id="ARBA00023157"/>
    </source>
</evidence>
<dbReference type="SUPFAM" id="SSF57424">
    <property type="entry name" value="LDL receptor-like module"/>
    <property type="match status" value="1"/>
</dbReference>
<dbReference type="Gene3D" id="4.10.400.10">
    <property type="entry name" value="Low-density Lipoprotein Receptor"/>
    <property type="match status" value="1"/>
</dbReference>
<dbReference type="InterPro" id="IPR036055">
    <property type="entry name" value="LDL_receptor-like_sf"/>
</dbReference>